<organism evidence="2 3">
    <name type="scientific">Thermobifida fusca TM51</name>
    <dbReference type="NCBI Taxonomy" id="1169414"/>
    <lineage>
        <taxon>Bacteria</taxon>
        <taxon>Bacillati</taxon>
        <taxon>Actinomycetota</taxon>
        <taxon>Actinomycetes</taxon>
        <taxon>Streptosporangiales</taxon>
        <taxon>Nocardiopsidaceae</taxon>
        <taxon>Thermobifida</taxon>
    </lineage>
</organism>
<proteinExistence type="predicted"/>
<dbReference type="EMBL" id="AOSG01000050">
    <property type="protein sequence ID" value="EOR71128.1"/>
    <property type="molecule type" value="Genomic_DNA"/>
</dbReference>
<dbReference type="AlphaFoldDB" id="A0A9P2TA45"/>
<feature type="domain" description="Helix-turn-helix" evidence="1">
    <location>
        <begin position="17"/>
        <end position="67"/>
    </location>
</feature>
<dbReference type="InterPro" id="IPR009061">
    <property type="entry name" value="DNA-bd_dom_put_sf"/>
</dbReference>
<evidence type="ECO:0000313" key="2">
    <source>
        <dbReference type="EMBL" id="EOR71128.1"/>
    </source>
</evidence>
<dbReference type="Proteomes" id="UP000014184">
    <property type="component" value="Unassembled WGS sequence"/>
</dbReference>
<evidence type="ECO:0000259" key="1">
    <source>
        <dbReference type="Pfam" id="PF12728"/>
    </source>
</evidence>
<accession>A0A9P2TA45</accession>
<reference evidence="2 3" key="1">
    <citation type="journal article" date="2013" name="Genome Announc.">
        <title>Draft Genome Sequence of the Lignocellulose Decomposer Thermobifida fusca Strain TM51.</title>
        <authorList>
            <person name="Toth A."/>
            <person name="Barna T."/>
            <person name="Nagy I."/>
            <person name="Horvath B."/>
            <person name="Nagy I."/>
            <person name="Tancsics A."/>
            <person name="Kriszt B."/>
            <person name="Baka E."/>
            <person name="Fekete C."/>
            <person name="Kukolya J."/>
        </authorList>
    </citation>
    <scope>NUCLEOTIDE SEQUENCE [LARGE SCALE GENOMIC DNA]</scope>
    <source>
        <strain evidence="2 3">TM51</strain>
    </source>
</reference>
<dbReference type="RefSeq" id="WP_011292224.1">
    <property type="nucleotide sequence ID" value="NZ_AOSG01000050.1"/>
</dbReference>
<keyword evidence="3" id="KW-1185">Reference proteome</keyword>
<dbReference type="InterPro" id="IPR041657">
    <property type="entry name" value="HTH_17"/>
</dbReference>
<name>A0A9P2TA45_THEFU</name>
<dbReference type="Pfam" id="PF12728">
    <property type="entry name" value="HTH_17"/>
    <property type="match status" value="1"/>
</dbReference>
<sequence>MSEQVKQTGTLGGSNRLVTPQELADWLHVPVKTVYDRWRQWGLRPYKIGRHLRWLERDVLAWLERQRAAA</sequence>
<gene>
    <name evidence="2" type="ORF">TM51_09276</name>
</gene>
<protein>
    <recommendedName>
        <fullName evidence="1">Helix-turn-helix domain-containing protein</fullName>
    </recommendedName>
</protein>
<dbReference type="SUPFAM" id="SSF46955">
    <property type="entry name" value="Putative DNA-binding domain"/>
    <property type="match status" value="1"/>
</dbReference>
<comment type="caution">
    <text evidence="2">The sequence shown here is derived from an EMBL/GenBank/DDBJ whole genome shotgun (WGS) entry which is preliminary data.</text>
</comment>
<evidence type="ECO:0000313" key="3">
    <source>
        <dbReference type="Proteomes" id="UP000014184"/>
    </source>
</evidence>